<evidence type="ECO:0000256" key="8">
    <source>
        <dbReference type="ARBA" id="ARBA00023319"/>
    </source>
</evidence>
<comment type="similarity">
    <text evidence="9">Belongs to the hemolin family.</text>
</comment>
<evidence type="ECO:0000313" key="16">
    <source>
        <dbReference type="Proteomes" id="UP000005204"/>
    </source>
</evidence>
<dbReference type="PROSITE" id="PS50026">
    <property type="entry name" value="EGF_3"/>
    <property type="match status" value="1"/>
</dbReference>
<evidence type="ECO:0000256" key="9">
    <source>
        <dbReference type="ARBA" id="ARBA00061228"/>
    </source>
</evidence>
<feature type="domain" description="Ig-like" evidence="14">
    <location>
        <begin position="2189"/>
        <end position="2269"/>
    </location>
</feature>
<dbReference type="SUPFAM" id="SSF57184">
    <property type="entry name" value="Growth factor receptor domain"/>
    <property type="match status" value="1"/>
</dbReference>
<dbReference type="InterPro" id="IPR007110">
    <property type="entry name" value="Ig-like_dom"/>
</dbReference>
<evidence type="ECO:0000256" key="5">
    <source>
        <dbReference type="ARBA" id="ARBA00022737"/>
    </source>
</evidence>
<dbReference type="InterPro" id="IPR000742">
    <property type="entry name" value="EGF"/>
</dbReference>
<dbReference type="InterPro" id="IPR056861">
    <property type="entry name" value="HMCN1-like_VWA"/>
</dbReference>
<dbReference type="Gene3D" id="2.10.25.10">
    <property type="entry name" value="Laminin"/>
    <property type="match status" value="2"/>
</dbReference>
<feature type="domain" description="Ig-like" evidence="14">
    <location>
        <begin position="517"/>
        <end position="611"/>
    </location>
</feature>
<dbReference type="InterPro" id="IPR013098">
    <property type="entry name" value="Ig_I-set"/>
</dbReference>
<evidence type="ECO:0000256" key="2">
    <source>
        <dbReference type="ARBA" id="ARBA00022525"/>
    </source>
</evidence>
<dbReference type="Pfam" id="PF25106">
    <property type="entry name" value="VWA_4"/>
    <property type="match status" value="1"/>
</dbReference>
<dbReference type="KEGG" id="bmor:101741619"/>
<feature type="domain" description="Ig-like" evidence="14">
    <location>
        <begin position="1072"/>
        <end position="1161"/>
    </location>
</feature>
<dbReference type="SMART" id="SM00179">
    <property type="entry name" value="EGF_CA"/>
    <property type="match status" value="2"/>
</dbReference>
<dbReference type="Gene3D" id="2.20.100.10">
    <property type="entry name" value="Thrombospondin type-1 (TSP1) repeat"/>
    <property type="match status" value="2"/>
</dbReference>
<keyword evidence="7" id="KW-0325">Glycoprotein</keyword>
<feature type="domain" description="Ig-like" evidence="14">
    <location>
        <begin position="2278"/>
        <end position="2365"/>
    </location>
</feature>
<keyword evidence="2" id="KW-0964">Secreted</keyword>
<feature type="domain" description="Ig-like" evidence="14">
    <location>
        <begin position="2815"/>
        <end position="2908"/>
    </location>
</feature>
<keyword evidence="8" id="KW-0393">Immunoglobulin domain</keyword>
<dbReference type="SUPFAM" id="SSF82895">
    <property type="entry name" value="TSP-1 type 1 repeat"/>
    <property type="match status" value="2"/>
</dbReference>
<comment type="caution">
    <text evidence="11">Lacks conserved residue(s) required for the propagation of feature annotation.</text>
</comment>
<dbReference type="GO" id="GO:0005509">
    <property type="term" value="F:calcium ion binding"/>
    <property type="evidence" value="ECO:0007669"/>
    <property type="project" value="InterPro"/>
</dbReference>
<evidence type="ECO:0000256" key="12">
    <source>
        <dbReference type="SAM" id="SignalP"/>
    </source>
</evidence>
<dbReference type="FunFam" id="2.60.40.10:FF:000107">
    <property type="entry name" value="Myosin, light chain kinase a"/>
    <property type="match status" value="1"/>
</dbReference>
<dbReference type="PROSITE" id="PS00010">
    <property type="entry name" value="ASX_HYDROXYL"/>
    <property type="match status" value="1"/>
</dbReference>
<dbReference type="InterPro" id="IPR036465">
    <property type="entry name" value="vWFA_dom_sf"/>
</dbReference>
<dbReference type="Pfam" id="PF13927">
    <property type="entry name" value="Ig_3"/>
    <property type="match status" value="9"/>
</dbReference>
<proteinExistence type="inferred from homology"/>
<keyword evidence="3 11" id="KW-0245">EGF-like domain</keyword>
<keyword evidence="6" id="KW-1015">Disulfide bond</keyword>
<evidence type="ECO:0000313" key="15">
    <source>
        <dbReference type="EnsemblMetazoa" id="XP_037871444.1"/>
    </source>
</evidence>
<evidence type="ECO:0000256" key="1">
    <source>
        <dbReference type="ARBA" id="ARBA00004613"/>
    </source>
</evidence>
<feature type="chain" id="PRO_5035874905" description="Hemolin" evidence="12">
    <location>
        <begin position="17"/>
        <end position="3418"/>
    </location>
</feature>
<evidence type="ECO:0000256" key="4">
    <source>
        <dbReference type="ARBA" id="ARBA00022729"/>
    </source>
</evidence>
<dbReference type="InterPro" id="IPR013151">
    <property type="entry name" value="Immunoglobulin_dom"/>
</dbReference>
<dbReference type="Pfam" id="PF23560">
    <property type="entry name" value="GBD_Hemicentin"/>
    <property type="match status" value="1"/>
</dbReference>
<dbReference type="PROSITE" id="PS01187">
    <property type="entry name" value="EGF_CA"/>
    <property type="match status" value="2"/>
</dbReference>
<dbReference type="SMART" id="SM00408">
    <property type="entry name" value="IGc2"/>
    <property type="match status" value="29"/>
</dbReference>
<evidence type="ECO:0000256" key="6">
    <source>
        <dbReference type="ARBA" id="ARBA00023157"/>
    </source>
</evidence>
<feature type="domain" description="Ig-like" evidence="14">
    <location>
        <begin position="2716"/>
        <end position="2808"/>
    </location>
</feature>
<feature type="domain" description="Ig-like" evidence="14">
    <location>
        <begin position="1630"/>
        <end position="1724"/>
    </location>
</feature>
<evidence type="ECO:0000256" key="10">
    <source>
        <dbReference type="ARBA" id="ARBA00068688"/>
    </source>
</evidence>
<dbReference type="InterPro" id="IPR013783">
    <property type="entry name" value="Ig-like_fold"/>
</dbReference>
<feature type="domain" description="Ig-like" evidence="14">
    <location>
        <begin position="2094"/>
        <end position="2182"/>
    </location>
</feature>
<dbReference type="SMART" id="SM00209">
    <property type="entry name" value="TSP1"/>
    <property type="match status" value="2"/>
</dbReference>
<dbReference type="SMART" id="SM00409">
    <property type="entry name" value="IG"/>
    <property type="match status" value="29"/>
</dbReference>
<dbReference type="InterPro" id="IPR056475">
    <property type="entry name" value="GBD_Hemicentin/VWA7"/>
</dbReference>
<feature type="domain" description="Ig-like" evidence="14">
    <location>
        <begin position="2917"/>
        <end position="3002"/>
    </location>
</feature>
<dbReference type="Pfam" id="PF00047">
    <property type="entry name" value="ig"/>
    <property type="match status" value="4"/>
</dbReference>
<accession>A0A8R2M1U1</accession>
<keyword evidence="4 12" id="KW-0732">Signal</keyword>
<dbReference type="InterPro" id="IPR018097">
    <property type="entry name" value="EGF_Ca-bd_CS"/>
</dbReference>
<dbReference type="FunFam" id="2.60.40.10:FF:000032">
    <property type="entry name" value="palladin isoform X1"/>
    <property type="match status" value="1"/>
</dbReference>
<feature type="domain" description="Ig-like" evidence="14">
    <location>
        <begin position="1927"/>
        <end position="1994"/>
    </location>
</feature>
<keyword evidence="5" id="KW-0677">Repeat</keyword>
<evidence type="ECO:0000256" key="3">
    <source>
        <dbReference type="ARBA" id="ARBA00022536"/>
    </source>
</evidence>
<dbReference type="InterPro" id="IPR000884">
    <property type="entry name" value="TSP1_rpt"/>
</dbReference>
<dbReference type="PANTHER" id="PTHR12231:SF253">
    <property type="entry name" value="DPR-INTERACTING PROTEIN ETA, ISOFORM B-RELATED"/>
    <property type="match status" value="1"/>
</dbReference>
<dbReference type="Pfam" id="PF00090">
    <property type="entry name" value="TSP_1"/>
    <property type="match status" value="2"/>
</dbReference>
<feature type="domain" description="Ig-like" evidence="14">
    <location>
        <begin position="2001"/>
        <end position="2091"/>
    </location>
</feature>
<dbReference type="InterPro" id="IPR049883">
    <property type="entry name" value="NOTCH1_EGF-like"/>
</dbReference>
<dbReference type="GO" id="GO:0005576">
    <property type="term" value="C:extracellular region"/>
    <property type="evidence" value="ECO:0007669"/>
    <property type="project" value="UniProtKB-SubCell"/>
</dbReference>
<feature type="domain" description="Ig-like" evidence="14">
    <location>
        <begin position="814"/>
        <end position="881"/>
    </location>
</feature>
<dbReference type="GeneID" id="101741619"/>
<dbReference type="PROSITE" id="PS50092">
    <property type="entry name" value="TSP1"/>
    <property type="match status" value="2"/>
</dbReference>
<feature type="domain" description="Ig-like" evidence="14">
    <location>
        <begin position="2370"/>
        <end position="2458"/>
    </location>
</feature>
<dbReference type="GO" id="GO:0032991">
    <property type="term" value="C:protein-containing complex"/>
    <property type="evidence" value="ECO:0007669"/>
    <property type="project" value="UniProtKB-ARBA"/>
</dbReference>
<feature type="domain" description="Ig-like" evidence="14">
    <location>
        <begin position="1443"/>
        <end position="1532"/>
    </location>
</feature>
<feature type="domain" description="Ig-like" evidence="14">
    <location>
        <begin position="983"/>
        <end position="1067"/>
    </location>
</feature>
<dbReference type="InterPro" id="IPR003598">
    <property type="entry name" value="Ig_sub2"/>
</dbReference>
<evidence type="ECO:0000259" key="14">
    <source>
        <dbReference type="PROSITE" id="PS50835"/>
    </source>
</evidence>
<evidence type="ECO:0000259" key="13">
    <source>
        <dbReference type="PROSITE" id="PS50026"/>
    </source>
</evidence>
<feature type="domain" description="Ig-like" evidence="14">
    <location>
        <begin position="1556"/>
        <end position="1623"/>
    </location>
</feature>
<dbReference type="SUPFAM" id="SSF48726">
    <property type="entry name" value="Immunoglobulin"/>
    <property type="match status" value="26"/>
</dbReference>
<dbReference type="PROSITE" id="PS01186">
    <property type="entry name" value="EGF_2"/>
    <property type="match status" value="1"/>
</dbReference>
<dbReference type="InterPro" id="IPR000152">
    <property type="entry name" value="EGF-type_Asp/Asn_hydroxyl_site"/>
</dbReference>
<feature type="domain" description="Ig-like" evidence="14">
    <location>
        <begin position="2463"/>
        <end position="2542"/>
    </location>
</feature>
<feature type="domain" description="Ig-like" evidence="14">
    <location>
        <begin position="2632"/>
        <end position="2712"/>
    </location>
</feature>
<dbReference type="GO" id="GO:0043005">
    <property type="term" value="C:neuron projection"/>
    <property type="evidence" value="ECO:0007669"/>
    <property type="project" value="TreeGrafter"/>
</dbReference>
<dbReference type="SMART" id="SM00181">
    <property type="entry name" value="EGF"/>
    <property type="match status" value="2"/>
</dbReference>
<dbReference type="InterPro" id="IPR036383">
    <property type="entry name" value="TSP1_rpt_sf"/>
</dbReference>
<evidence type="ECO:0000256" key="11">
    <source>
        <dbReference type="PROSITE-ProRule" id="PRU00076"/>
    </source>
</evidence>
<sequence>MISKLLLFLCFGVLKSFSVSHTESTSKRNDTVSNEVQSERSSLAFVFDTTGSMHNDLTQLREGAEMILNTALDESNIIDNFVFVPFHDPGVGPPTVTKSKDVFKTALNVVNVYGGGDCPENSLGGIMMALTVSHPRSFLYVMTDATAADHRLVGKVLDLVQRKQSQVVFVLTGHCDDLHKPTYQVYQQIAAASSGQVFNLNKTSVHEVLNFVKSSLKGNTVNLVSAVKTAGHNYTKVIPVDKSVGEVTVSVSGVKPHIKVVNPNDEELTGPPKLVKILDLSEIMVVKVLDPEPGTWSISVGSEKDYSVKVVGLSNLTFNYGFSLQRPTSMAETGYRPLKRTYNHMMLSLSETDVPIYLEYAEIVDLEGRTLFEVPLKSDTENNLYWADAFVPPDDFFYIAINGRDENGQEFRRVGTTAVQARLPEVPYLTAPRKVVARAHSRVVLTCKVESMVPVTARWTKKPNQKFPEVSSLHTTTIEHVIEDMKEENVGTYTCNADNVAGVSRILVRVVLLVDPPEVLIEPKNRTLEIGDDLNVTCTAISEALLLKHRLIFKGKDFENSTDIHLEPNMEGYYAANIIIRNVTEKYAGNYTCLASNRGGEANQTTYIKINAKPKSRILGPHTLSPQLNTDVQLVCHVDNAESVQWLAPNGTAVRERSVDHSSDDVLDVRSVSEDGQWTCVARRGYLNVSDSVSISVQIKPRVTIIGSKSITILNGTAYDVTCEVLAKPAPRVVWHRETEKFLNCSTTLIASNLYRSVLRLDSSKEPVNGTYFCFGENSDGISQDSVAVRLRTRMRLRHGFSNTQLQLYSQMDLRCDVASLPAPVTRWFHNRTELQNDTNTIISSDNSSLHINRMDFSNFGRYTCVADNGYETMSVDGTMSAIIVDPPRVSIEPENKTIDAGEDLNVTCTVVSEASFLKHRLVFKGDNFENSSEIPPEPGTGGRHSFSVIIHNVTEKYTGNYTCSAINAGGETNKTTYIKINPKLKSQILGPHALSPQLNTDVQLVCHVDNAESVQWLAPNGTAVRERSVDHSSDDVFDVRSVSEDGLWTCVARRGNLNVSDSVSISVQIKPRVTIIGSKNITILNGTTYDVTCEVLAKPPPRVLWHRETEKFLNCSTSLIASNLYRSVLRLDSSKESVNGTYFCFGENSDGISQDSVAVRVRTRMRLRHGFNNTQLQLYSQMDLRCDVDSLPAPVTRWFHNRTELQNDTNTIISSDNSSLHINRMDFSNFGRYTCVANNGYETMSVDGTMSAIIVDPPRVSIEPENKTIDAGEDLNVTCTVVSEASFLKHRLVFKGDNFENSSEIPPEPDTGGRHSFSVIIRNVTEKYTGNYTCSAINAGGETNKTTYIKINPKLKSQILGPHALFPQLNTDVQLVCHVDNAESVQWLAPNGTAVRERSVDHSSDDVLDVRSVSEDGLWTCVARRGNLNVSDSVSISVQIKPRVTIIGLKNITILNGTTYDVTCEVLAKPPPRVLWHRETDKFLNCSTSLIASNLYRSVLRLDSSKEPVNGTYFCFGENADGISQDSVAVRVRTRMRLRHGFNNTQLQLYSQMDLRCDVDSLPAPVMRWFHNRTELQNDTNTIISSDNSSLHINRMDFSNFGRYTCVADNGYETMSVDGTMSAIIVDPPRVSIQPENKTIDAGEDLNVTCTVVSEASFLKHRLVFKGDNFENSSEIPPEPDTGGRHSFSVIIRNVTEKYTGNYTCSAINAGGETNKTTYIKINPKLKSQILGPHALSPQLNTDVQLVCHVDNAESVQWLAPNGTVVRKRSMDHSSDDVLDVRSVSEDGLWTCVARRGNLNVSDSVLINVQIKPRVTIIGSKNITIVNGSTYDVTCEVLAKPPPRVVWHRETEKFLNCSTSLMVSNLYRSVLRLDSSKEPVNGTYFCFGENSDGISQDSVSVRVRTRMRLRHGFNDTQLQLYSQMDLRCDVDSLPAPVTRWFHNRTELQNDTNTIISSDNSSLHINRMDFSNFGRYTCVADNGYETMSVDATVTVTGLEFPVISKRIKSQAVRKGNSTDITCSVLKGSPVPTITWMYKNDTTNGFVNLPTDGIDRGNLSISNVTLEHSGIYRCVAENVIGQDTHKIELVVQYAPQLAPLIGEVGDGPRVVEVGKRVVFSCNVTGFPPPVVVWTRNGLPVVYSKNVHLNESQALIIENATDHEAGSYICNATSALGSTHRNFTLKVYVSPKILPINSEPIQQFLEGQLVELPCKSKGLPVPRVEWTHNGDTILDDKRHIDEDGLRFVANITDFGNYTCVARNEYGSDSISYSLFIWVTPRIEPPLETMKQVLSGDNVTLQCDVMGFPIPNVIWEYEGKSLTENTTTLSFNDYGNLYIVNASVQTEGVYSCIAGNIAGVAVKTIFLSVNAPPKILEDNYTGSYVATDMDHSLTIYCSATGKPKPYVLWSKDEFYLNHDPRYDVDFNGRLTIQSPAEELSGNYTCEARNKFGYTNKTVEVNIYSVPKQVQSAESYAKVTALEGTDIVIACPIRATNVRSISWYKEAKLISKGDLQLKNVSRNDTSVYACVATNTAGSAHASVALDVQWPPAFVTRVDGNIEVIKGEDAWFSCAVDAKPLAKIKWLFNSKPLIFEDKDVFKVLNAQQRNAGVYKCVVSNIHGTIIKAFKLSVLEPPYLMEFDFLDVLLKEGSNATLECVAKGVPAPTVQWIYNNTQWVADGPAITSTNTTTEAEGLYRCEAANKAGSAHVVYRVVVLAAPSVLHVTSYSDGRGSTVDEAVEVILNKRARISCKAKGRPEPIIQWFKNGRVVGQNLPGISSADVVLDSVQASHAGAYTCVATNEGGSDQKRIRLEVLEKPNIFRTIFQSENITSNTIKLDVLVGQAFYIHCHPTGSPPPDIYWFKDGLPLMLYDDTMVSTEFNEVLVSKAALEDQAGNYTCIVRNKVGNNSVNYLVDVLVPPPIQKEKTKRVSARLGMSVVLTCPVEGSPLPDVMWIKHPYTEIAEGSDKMSLSDDNVTLIINNTDVSDTGKYSCVMTNKVGTTEVVFDVIILKAPSIAANVGGSAIERHVVPLKRSVVLKCEADGHPTPKITWLKDTQRLSESASNVVRVLGNSLLYVRGGSSRDAGHYICVAENEAGTAHRRYNLAVQVPGKWSDWSKWSYCNVTCGPGYQFRSRSCHYIDEYNNTIDNTTQSDTVIVDESACKGESGDKRKCRMPQCEDEESHPKWSVWSRWSQCSSSCGSGTQTRTRRCRTKVKCTGDNVQVRKCPDLPKCDNTADTTSTSDNDVLDRHSHHNDDEVYTPEAVYEMEPEIIKSKYSPNVEQFYVAAGTRATTAYYDVNVTSNLDRSERGRCNPGYTYERTTDTCHDIDECKIDYNECHATQYCVNTAGAYRCTCPAGYLALGLGQRCLDINECVQGIAGCEFACVNTAGGYVCACPKHLRLHIDKHRCVPPPSYNDPYS</sequence>
<dbReference type="InterPro" id="IPR003599">
    <property type="entry name" value="Ig_sub"/>
</dbReference>
<dbReference type="Pfam" id="PF07679">
    <property type="entry name" value="I-set"/>
    <property type="match status" value="12"/>
</dbReference>
<dbReference type="Gene3D" id="3.40.50.410">
    <property type="entry name" value="von Willebrand factor, type A domain"/>
    <property type="match status" value="1"/>
</dbReference>
<feature type="signal peptide" evidence="12">
    <location>
        <begin position="1"/>
        <end position="16"/>
    </location>
</feature>
<evidence type="ECO:0000256" key="7">
    <source>
        <dbReference type="ARBA" id="ARBA00023180"/>
    </source>
</evidence>
<feature type="domain" description="Ig-like" evidence="14">
    <location>
        <begin position="2547"/>
        <end position="2627"/>
    </location>
</feature>
<dbReference type="Gene3D" id="2.60.40.10">
    <property type="entry name" value="Immunoglobulins"/>
    <property type="match status" value="26"/>
</dbReference>
<dbReference type="InterPro" id="IPR001881">
    <property type="entry name" value="EGF-like_Ca-bd_dom"/>
</dbReference>
<protein>
    <recommendedName>
        <fullName evidence="10">Hemolin</fullName>
    </recommendedName>
</protein>
<feature type="domain" description="Ig-like" evidence="14">
    <location>
        <begin position="424"/>
        <end position="511"/>
    </location>
</feature>
<feature type="domain" description="Ig-like" evidence="14">
    <location>
        <begin position="1185"/>
        <end position="1252"/>
    </location>
</feature>
<name>A0A8R2M1U1_BOMMO</name>
<dbReference type="PANTHER" id="PTHR12231">
    <property type="entry name" value="CTX-RELATED TYPE I TRANSMEMBRANE PROTEIN"/>
    <property type="match status" value="1"/>
</dbReference>
<dbReference type="FunFam" id="2.10.25.10:FF:000005">
    <property type="entry name" value="Fibrillin 2"/>
    <property type="match status" value="1"/>
</dbReference>
<feature type="domain" description="Ig-like" evidence="14">
    <location>
        <begin position="1354"/>
        <end position="1438"/>
    </location>
</feature>
<dbReference type="InterPro" id="IPR009030">
    <property type="entry name" value="Growth_fac_rcpt_cys_sf"/>
</dbReference>
<organism evidence="15 16">
    <name type="scientific">Bombyx mori</name>
    <name type="common">Silk moth</name>
    <dbReference type="NCBI Taxonomy" id="7091"/>
    <lineage>
        <taxon>Eukaryota</taxon>
        <taxon>Metazoa</taxon>
        <taxon>Ecdysozoa</taxon>
        <taxon>Arthropoda</taxon>
        <taxon>Hexapoda</taxon>
        <taxon>Insecta</taxon>
        <taxon>Pterygota</taxon>
        <taxon>Neoptera</taxon>
        <taxon>Endopterygota</taxon>
        <taxon>Lepidoptera</taxon>
        <taxon>Glossata</taxon>
        <taxon>Ditrysia</taxon>
        <taxon>Bombycoidea</taxon>
        <taxon>Bombycidae</taxon>
        <taxon>Bombycinae</taxon>
        <taxon>Bombyx</taxon>
    </lineage>
</organism>
<dbReference type="InterPro" id="IPR036179">
    <property type="entry name" value="Ig-like_dom_sf"/>
</dbReference>
<feature type="domain" description="Ig-like" evidence="14">
    <location>
        <begin position="888"/>
        <end position="982"/>
    </location>
</feature>
<feature type="domain" description="EGF-like" evidence="13">
    <location>
        <begin position="3325"/>
        <end position="3367"/>
    </location>
</feature>
<dbReference type="RefSeq" id="XP_037871444.1">
    <property type="nucleotide sequence ID" value="XM_038015516.2"/>
</dbReference>
<feature type="domain" description="Ig-like" evidence="14">
    <location>
        <begin position="701"/>
        <end position="790"/>
    </location>
</feature>
<dbReference type="InterPro" id="IPR051170">
    <property type="entry name" value="Neural/epithelial_adhesion"/>
</dbReference>
<dbReference type="PROSITE" id="PS50835">
    <property type="entry name" value="IG_LIKE"/>
    <property type="match status" value="28"/>
</dbReference>
<feature type="domain" description="Ig-like" evidence="14">
    <location>
        <begin position="1259"/>
        <end position="1353"/>
    </location>
</feature>
<feature type="domain" description="Ig-like" evidence="14">
    <location>
        <begin position="1814"/>
        <end position="1903"/>
    </location>
</feature>
<keyword evidence="16" id="KW-1185">Reference proteome</keyword>
<dbReference type="Pfam" id="PF07645">
    <property type="entry name" value="EGF_CA"/>
    <property type="match status" value="2"/>
</dbReference>
<dbReference type="CDD" id="cd00096">
    <property type="entry name" value="Ig"/>
    <property type="match status" value="8"/>
</dbReference>
<dbReference type="CDD" id="cd00054">
    <property type="entry name" value="EGF_CA"/>
    <property type="match status" value="2"/>
</dbReference>
<reference evidence="15" key="2">
    <citation type="submission" date="2022-06" db="UniProtKB">
        <authorList>
            <consortium name="EnsemblMetazoa"/>
        </authorList>
    </citation>
    <scope>IDENTIFICATION</scope>
    <source>
        <strain evidence="15">p50T (Dazao)</strain>
    </source>
</reference>
<comment type="subcellular location">
    <subcellularLocation>
        <location evidence="1">Secreted</location>
    </subcellularLocation>
</comment>
<reference evidence="16" key="1">
    <citation type="journal article" date="2008" name="Insect Biochem. Mol. Biol.">
        <title>The genome of a lepidopteran model insect, the silkworm Bombyx mori.</title>
        <authorList>
            <consortium name="International Silkworm Genome Consortium"/>
        </authorList>
    </citation>
    <scope>NUCLEOTIDE SEQUENCE [LARGE SCALE GENOMIC DNA]</scope>
    <source>
        <strain evidence="16">p50T</strain>
    </source>
</reference>
<feature type="domain" description="Ig-like" evidence="14">
    <location>
        <begin position="3011"/>
        <end position="3103"/>
    </location>
</feature>
<feature type="domain" description="Ig-like" evidence="14">
    <location>
        <begin position="614"/>
        <end position="696"/>
    </location>
</feature>
<dbReference type="SUPFAM" id="SSF53300">
    <property type="entry name" value="vWA-like"/>
    <property type="match status" value="1"/>
</dbReference>
<dbReference type="Proteomes" id="UP000005204">
    <property type="component" value="Unassembled WGS sequence"/>
</dbReference>
<dbReference type="EnsemblMetazoa" id="XM_038015516.1">
    <property type="protein sequence ID" value="XP_037871444.1"/>
    <property type="gene ID" value="LOC101741619"/>
</dbReference>